<gene>
    <name evidence="1" type="ORF">Enr13x_33120</name>
</gene>
<proteinExistence type="predicted"/>
<dbReference type="PANTHER" id="PTHR43737">
    <property type="entry name" value="BLL7424 PROTEIN"/>
    <property type="match status" value="1"/>
</dbReference>
<dbReference type="PANTHER" id="PTHR43737:SF1">
    <property type="entry name" value="DUF1501 DOMAIN-CONTAINING PROTEIN"/>
    <property type="match status" value="1"/>
</dbReference>
<dbReference type="EMBL" id="CP037423">
    <property type="protein sequence ID" value="QDV43455.1"/>
    <property type="molecule type" value="Genomic_DNA"/>
</dbReference>
<dbReference type="AlphaFoldDB" id="A0A518HRH6"/>
<dbReference type="SUPFAM" id="SSF53649">
    <property type="entry name" value="Alkaline phosphatase-like"/>
    <property type="match status" value="1"/>
</dbReference>
<name>A0A518HRH6_9BACT</name>
<dbReference type="Proteomes" id="UP000319004">
    <property type="component" value="Chromosome"/>
</dbReference>
<dbReference type="InterPro" id="IPR010869">
    <property type="entry name" value="DUF1501"/>
</dbReference>
<protein>
    <recommendedName>
        <fullName evidence="3">DUF1501 domain-containing protein</fullName>
    </recommendedName>
</protein>
<dbReference type="Pfam" id="PF07394">
    <property type="entry name" value="DUF1501"/>
    <property type="match status" value="1"/>
</dbReference>
<dbReference type="RefSeq" id="WP_145387619.1">
    <property type="nucleotide sequence ID" value="NZ_CP037423.1"/>
</dbReference>
<dbReference type="KEGG" id="snep:Enr13x_33120"/>
<evidence type="ECO:0000313" key="1">
    <source>
        <dbReference type="EMBL" id="QDV43455.1"/>
    </source>
</evidence>
<evidence type="ECO:0000313" key="2">
    <source>
        <dbReference type="Proteomes" id="UP000319004"/>
    </source>
</evidence>
<evidence type="ECO:0008006" key="3">
    <source>
        <dbReference type="Google" id="ProtNLM"/>
    </source>
</evidence>
<organism evidence="1 2">
    <name type="scientific">Stieleria neptunia</name>
    <dbReference type="NCBI Taxonomy" id="2527979"/>
    <lineage>
        <taxon>Bacteria</taxon>
        <taxon>Pseudomonadati</taxon>
        <taxon>Planctomycetota</taxon>
        <taxon>Planctomycetia</taxon>
        <taxon>Pirellulales</taxon>
        <taxon>Pirellulaceae</taxon>
        <taxon>Stieleria</taxon>
    </lineage>
</organism>
<reference evidence="1 2" key="1">
    <citation type="submission" date="2019-03" db="EMBL/GenBank/DDBJ databases">
        <title>Deep-cultivation of Planctomycetes and their phenomic and genomic characterization uncovers novel biology.</title>
        <authorList>
            <person name="Wiegand S."/>
            <person name="Jogler M."/>
            <person name="Boedeker C."/>
            <person name="Pinto D."/>
            <person name="Vollmers J."/>
            <person name="Rivas-Marin E."/>
            <person name="Kohn T."/>
            <person name="Peeters S.H."/>
            <person name="Heuer A."/>
            <person name="Rast P."/>
            <person name="Oberbeckmann S."/>
            <person name="Bunk B."/>
            <person name="Jeske O."/>
            <person name="Meyerdierks A."/>
            <person name="Storesund J.E."/>
            <person name="Kallscheuer N."/>
            <person name="Luecker S."/>
            <person name="Lage O.M."/>
            <person name="Pohl T."/>
            <person name="Merkel B.J."/>
            <person name="Hornburger P."/>
            <person name="Mueller R.-W."/>
            <person name="Bruemmer F."/>
            <person name="Labrenz M."/>
            <person name="Spormann A.M."/>
            <person name="Op den Camp H."/>
            <person name="Overmann J."/>
            <person name="Amann R."/>
            <person name="Jetten M.S.M."/>
            <person name="Mascher T."/>
            <person name="Medema M.H."/>
            <person name="Devos D.P."/>
            <person name="Kaster A.-K."/>
            <person name="Ovreas L."/>
            <person name="Rohde M."/>
            <person name="Galperin M.Y."/>
            <person name="Jogler C."/>
        </authorList>
    </citation>
    <scope>NUCLEOTIDE SEQUENCE [LARGE SCALE GENOMIC DNA]</scope>
    <source>
        <strain evidence="1 2">Enr13</strain>
    </source>
</reference>
<dbReference type="OrthoDB" id="127333at2"/>
<accession>A0A518HRH6</accession>
<keyword evidence="2" id="KW-1185">Reference proteome</keyword>
<dbReference type="InterPro" id="IPR017850">
    <property type="entry name" value="Alkaline_phosphatase_core_sf"/>
</dbReference>
<sequence length="469" mass="50769">MFRFTSGQAFANCSGFRRRSFLCAGASGIAGLTLPEVLAAEAQSSGGPSRKSVIIIHLDGGPPQMDLIDPKPDAPSELRSPFAPIGTKVPGVGLTELMPRCAGIADQLVFLRSLVGADGKHHAFQCQSGYKETVLQSIGGRPALGCVVNHLLGSPEDQVPNFVDLMQGRPLVRNSARPGFLGPSVKPFRPDISDRFQRELEEGMKGELARLGDGHKTELKLIKELPVDRIDDRLALLKRLDQFNRALDDSGEMEAMDHFTRQAYTILTSGAFAGAMDLDQEDPRVIAHYTPKLPAGGTQSYTSEGPEAALKFLLARRLVEAGVRVVSISLSDFDTHSNNNDRMKQLGPLFDFGFHALVTDLQSRGMLDDVTVLAWGEFGRTPKVNAKGGRDHWPRLSMGMMAGGGMPGGVVLGQTDKVAGEATDRPVDYTDVVATLYHQLGIDPGRMIHDRSGRPHVLMDHGEVIGELM</sequence>